<gene>
    <name evidence="8" type="ORF">RchiOBHm_Chr5g0075361</name>
</gene>
<comment type="caution">
    <text evidence="8">The sequence shown here is derived from an EMBL/GenBank/DDBJ whole genome shotgun (WGS) entry which is preliminary data.</text>
</comment>
<dbReference type="InterPro" id="IPR002641">
    <property type="entry name" value="PNPLA_dom"/>
</dbReference>
<keyword evidence="2 4" id="KW-0442">Lipid degradation</keyword>
<comment type="similarity">
    <text evidence="1 5">Belongs to the patatin family.</text>
</comment>
<evidence type="ECO:0000313" key="9">
    <source>
        <dbReference type="Proteomes" id="UP000238479"/>
    </source>
</evidence>
<dbReference type="EMBL" id="PDCK01000043">
    <property type="protein sequence ID" value="PRQ35009.1"/>
    <property type="molecule type" value="Genomic_DNA"/>
</dbReference>
<keyword evidence="3 4" id="KW-0443">Lipid metabolism</keyword>
<dbReference type="EC" id="3.1.1.-" evidence="5"/>
<organism evidence="8 9">
    <name type="scientific">Rosa chinensis</name>
    <name type="common">China rose</name>
    <dbReference type="NCBI Taxonomy" id="74649"/>
    <lineage>
        <taxon>Eukaryota</taxon>
        <taxon>Viridiplantae</taxon>
        <taxon>Streptophyta</taxon>
        <taxon>Embryophyta</taxon>
        <taxon>Tracheophyta</taxon>
        <taxon>Spermatophyta</taxon>
        <taxon>Magnoliopsida</taxon>
        <taxon>eudicotyledons</taxon>
        <taxon>Gunneridae</taxon>
        <taxon>Pentapetalae</taxon>
        <taxon>rosids</taxon>
        <taxon>fabids</taxon>
        <taxon>Rosales</taxon>
        <taxon>Rosaceae</taxon>
        <taxon>Rosoideae</taxon>
        <taxon>Rosoideae incertae sedis</taxon>
        <taxon>Rosa</taxon>
    </lineage>
</organism>
<dbReference type="GO" id="GO:0004620">
    <property type="term" value="F:phospholipase activity"/>
    <property type="evidence" value="ECO:0007669"/>
    <property type="project" value="TreeGrafter"/>
</dbReference>
<evidence type="ECO:0000256" key="5">
    <source>
        <dbReference type="RuleBase" id="RU361262"/>
    </source>
</evidence>
<dbReference type="Gramene" id="PRQ35009">
    <property type="protein sequence ID" value="PRQ35009"/>
    <property type="gene ID" value="RchiOBHm_Chr5g0075361"/>
</dbReference>
<evidence type="ECO:0000313" key="8">
    <source>
        <dbReference type="EMBL" id="PRQ35009.1"/>
    </source>
</evidence>
<keyword evidence="4 5" id="KW-0378">Hydrolase</keyword>
<comment type="function">
    <text evidence="5">Lipolytic acyl hydrolase (LAH).</text>
</comment>
<dbReference type="PANTHER" id="PTHR32176:SF99">
    <property type="entry name" value="PATATIN"/>
    <property type="match status" value="1"/>
</dbReference>
<comment type="domain">
    <text evidence="5">The nitrogen atoms of the two glycine residues in the GGXR motif define the oxyanion hole, and stabilize the oxyanion that forms during the nucleophilic attack by the catalytic serine during substrate cleavage.</text>
</comment>
<keyword evidence="9" id="KW-1185">Reference proteome</keyword>
<proteinExistence type="inferred from homology"/>
<sequence>MEKASAFLRHPPPCKGKLITILSIDGGGVKGIIPATILAVLEKKLQEKESNTNARLADYFDVIAGTSTGGLVTAMLTAPDENNRPLFSADQIVPFYLENCPKIFPPSKSAFLGNMDELPSGYSDDTLQHLKLMPNSGFSRSWLEWLWKLVAKLPGSIGKLLGSPKYAATALRDIVEGKLGDIRLNQTLTNVVIPSYDISLLQPAIFSTYELKRNEEQDPAKLSDICMATSAAPTYFPAYKFETNTREFHVVDGGMAANNPGLVAITEVTKEIKNKNPDFRKEWAADQGNRFLLISLGTGSPKQKSTYNADEAANWGIGGWMIHLDPFSCPLQEVFTEASSDMVDIHLTTLFESIWSKGTYLRIQHDQLPADMNSMDNATEENLKNLAIAGQQLLQKSVSKMNTATGRLETVKPEITNEKALEMMAEKLVEERKKRQSRDHDHGHQKEIDAQD</sequence>
<evidence type="ECO:0000256" key="1">
    <source>
        <dbReference type="ARBA" id="ARBA00010240"/>
    </source>
</evidence>
<feature type="short sequence motif" description="DGA/G" evidence="4">
    <location>
        <begin position="252"/>
        <end position="254"/>
    </location>
</feature>
<feature type="region of interest" description="Disordered" evidence="6">
    <location>
        <begin position="428"/>
        <end position="452"/>
    </location>
</feature>
<evidence type="ECO:0000256" key="4">
    <source>
        <dbReference type="PROSITE-ProRule" id="PRU01161"/>
    </source>
</evidence>
<evidence type="ECO:0000256" key="2">
    <source>
        <dbReference type="ARBA" id="ARBA00022963"/>
    </source>
</evidence>
<evidence type="ECO:0000256" key="6">
    <source>
        <dbReference type="SAM" id="MobiDB-lite"/>
    </source>
</evidence>
<feature type="active site" description="Nucleophile" evidence="4">
    <location>
        <position position="67"/>
    </location>
</feature>
<feature type="domain" description="PNPLA" evidence="7">
    <location>
        <begin position="22"/>
        <end position="265"/>
    </location>
</feature>
<feature type="short sequence motif" description="GXSXG" evidence="4">
    <location>
        <begin position="65"/>
        <end position="69"/>
    </location>
</feature>
<feature type="active site" description="Proton acceptor" evidence="4">
    <location>
        <position position="252"/>
    </location>
</feature>
<evidence type="ECO:0000259" key="7">
    <source>
        <dbReference type="PROSITE" id="PS51635"/>
    </source>
</evidence>
<dbReference type="Proteomes" id="UP000238479">
    <property type="component" value="Chromosome 5"/>
</dbReference>
<dbReference type="Pfam" id="PF01734">
    <property type="entry name" value="Patatin"/>
    <property type="match status" value="1"/>
</dbReference>
<dbReference type="Gene3D" id="3.40.1090.10">
    <property type="entry name" value="Cytosolic phospholipase A2 catalytic domain"/>
    <property type="match status" value="1"/>
</dbReference>
<accession>A0A2P6QLG5</accession>
<dbReference type="SUPFAM" id="SSF52151">
    <property type="entry name" value="FabD/lysophospholipase-like"/>
    <property type="match status" value="1"/>
</dbReference>
<feature type="short sequence motif" description="GXGXXG" evidence="4">
    <location>
        <begin position="26"/>
        <end position="31"/>
    </location>
</feature>
<dbReference type="InterPro" id="IPR016035">
    <property type="entry name" value="Acyl_Trfase/lysoPLipase"/>
</dbReference>
<reference evidence="8 9" key="1">
    <citation type="journal article" date="2018" name="Nat. Genet.">
        <title>The Rosa genome provides new insights in the design of modern roses.</title>
        <authorList>
            <person name="Bendahmane M."/>
        </authorList>
    </citation>
    <scope>NUCLEOTIDE SEQUENCE [LARGE SCALE GENOMIC DNA]</scope>
    <source>
        <strain evidence="9">cv. Old Blush</strain>
    </source>
</reference>
<evidence type="ECO:0000256" key="3">
    <source>
        <dbReference type="ARBA" id="ARBA00023098"/>
    </source>
</evidence>
<dbReference type="GO" id="GO:0016042">
    <property type="term" value="P:lipid catabolic process"/>
    <property type="evidence" value="ECO:0007669"/>
    <property type="project" value="UniProtKB-UniRule"/>
</dbReference>
<dbReference type="OrthoDB" id="677417at2759"/>
<name>A0A2P6QLG5_ROSCH</name>
<dbReference type="PANTHER" id="PTHR32176">
    <property type="entry name" value="XYLOSE ISOMERASE"/>
    <property type="match status" value="1"/>
</dbReference>
<protein>
    <recommendedName>
        <fullName evidence="5">Patatin</fullName>
        <ecNumber evidence="5">3.1.1.-</ecNumber>
    </recommendedName>
</protein>
<dbReference type="PROSITE" id="PS51635">
    <property type="entry name" value="PNPLA"/>
    <property type="match status" value="1"/>
</dbReference>
<dbReference type="AlphaFoldDB" id="A0A2P6QLG5"/>
<dbReference type="GO" id="GO:0047372">
    <property type="term" value="F:monoacylglycerol lipase activity"/>
    <property type="evidence" value="ECO:0007669"/>
    <property type="project" value="TreeGrafter"/>
</dbReference>